<accession>A0A080M5W7</accession>
<reference evidence="1" key="1">
    <citation type="submission" date="2014-02" db="EMBL/GenBank/DDBJ databases">
        <title>Expanding our view of genomic diversity in Candidatus Accumulibacter clades.</title>
        <authorList>
            <person name="Skennerton C.T."/>
            <person name="Barr J.J."/>
            <person name="Slater F.R."/>
            <person name="Bond P.L."/>
            <person name="Tyson G.W."/>
        </authorList>
    </citation>
    <scope>NUCLEOTIDE SEQUENCE [LARGE SCALE GENOMIC DNA]</scope>
</reference>
<dbReference type="STRING" id="1453999.AW06_002252"/>
<evidence type="ECO:0000313" key="2">
    <source>
        <dbReference type="Proteomes" id="UP000021315"/>
    </source>
</evidence>
<comment type="caution">
    <text evidence="1">The sequence shown here is derived from an EMBL/GenBank/DDBJ whole genome shotgun (WGS) entry which is preliminary data.</text>
</comment>
<proteinExistence type="predicted"/>
<keyword evidence="2" id="KW-1185">Reference proteome</keyword>
<organism evidence="1 2">
    <name type="scientific">Candidatus Accumulibacter cognatus</name>
    <dbReference type="NCBI Taxonomy" id="2954383"/>
    <lineage>
        <taxon>Bacteria</taxon>
        <taxon>Pseudomonadati</taxon>
        <taxon>Pseudomonadota</taxon>
        <taxon>Betaproteobacteria</taxon>
        <taxon>Candidatus Accumulibacter</taxon>
    </lineage>
</organism>
<evidence type="ECO:0008006" key="3">
    <source>
        <dbReference type="Google" id="ProtNLM"/>
    </source>
</evidence>
<protein>
    <recommendedName>
        <fullName evidence="3">Restriction endonuclease subunit S</fullName>
    </recommendedName>
</protein>
<dbReference type="Proteomes" id="UP000021315">
    <property type="component" value="Unassembled WGS sequence"/>
</dbReference>
<dbReference type="AlphaFoldDB" id="A0A080M5W7"/>
<gene>
    <name evidence="1" type="ORF">AW06_002252</name>
</gene>
<name>A0A080M5W7_9PROT</name>
<sequence>MSQLDELITRLCPDGVEFREIGRVIKLNFGTRITKTEV</sequence>
<evidence type="ECO:0000313" key="1">
    <source>
        <dbReference type="EMBL" id="KFB76682.1"/>
    </source>
</evidence>
<dbReference type="EMBL" id="JDST02000048">
    <property type="protein sequence ID" value="KFB76682.1"/>
    <property type="molecule type" value="Genomic_DNA"/>
</dbReference>